<dbReference type="EMBL" id="MN739369">
    <property type="protein sequence ID" value="QHT01338.1"/>
    <property type="molecule type" value="Genomic_DNA"/>
</dbReference>
<name>A0A6C0C9T5_9ZZZZ</name>
<sequence length="270" mass="30973">MLRMFIIKLLLILMEKSHVDNQITMDDPISEIVDVELRNSFDDISIEPNFEINKMVILKYVSKIINNELEICSMENHNIECHFDGSIGNNCTICNTKICSVRGCIKEMNGCFLACSTSGITDDCVKDHIIFCYTCSHTNLSPLGNLSDFYKQYSAKKVHRNVNKSKSMIENIADKIAIGWTISSTANHSCVTQLFAVQNRCLECFIEYIYVPKNGTLIHKNSKCNYTLPHYFLCENCTSKLMPFFYERTVYTYFKKTLSSPLAQMLISYL</sequence>
<proteinExistence type="predicted"/>
<reference evidence="1" key="1">
    <citation type="journal article" date="2020" name="Nature">
        <title>Giant virus diversity and host interactions through global metagenomics.</title>
        <authorList>
            <person name="Schulz F."/>
            <person name="Roux S."/>
            <person name="Paez-Espino D."/>
            <person name="Jungbluth S."/>
            <person name="Walsh D.A."/>
            <person name="Denef V.J."/>
            <person name="McMahon K.D."/>
            <person name="Konstantinidis K.T."/>
            <person name="Eloe-Fadrosh E.A."/>
            <person name="Kyrpides N.C."/>
            <person name="Woyke T."/>
        </authorList>
    </citation>
    <scope>NUCLEOTIDE SEQUENCE</scope>
    <source>
        <strain evidence="1">GVMAG-M-3300020192-26</strain>
    </source>
</reference>
<dbReference type="AlphaFoldDB" id="A0A6C0C9T5"/>
<accession>A0A6C0C9T5</accession>
<evidence type="ECO:0000313" key="1">
    <source>
        <dbReference type="EMBL" id="QHT01338.1"/>
    </source>
</evidence>
<organism evidence="1">
    <name type="scientific">viral metagenome</name>
    <dbReference type="NCBI Taxonomy" id="1070528"/>
    <lineage>
        <taxon>unclassified sequences</taxon>
        <taxon>metagenomes</taxon>
        <taxon>organismal metagenomes</taxon>
    </lineage>
</organism>
<protein>
    <submittedName>
        <fullName evidence="1">Uncharacterized protein</fullName>
    </submittedName>
</protein>